<comment type="caution">
    <text evidence="2">The sequence shown here is derived from an EMBL/GenBank/DDBJ whole genome shotgun (WGS) entry which is preliminary data.</text>
</comment>
<name>A0A553IHH4_ACHLA</name>
<dbReference type="AlphaFoldDB" id="A0A553IHH4"/>
<keyword evidence="1" id="KW-1133">Transmembrane helix</keyword>
<sequence>MIDKKMLYLMCIPVFGVVINYVYIFFNRSKIEKFSFQTLFLYVFSSGLIWLGILILFLLGYSWVNQIVYIQDIVPILMIIPIIIGGLLMGLPILRYYKKYKLFS</sequence>
<dbReference type="GeneID" id="41339071"/>
<dbReference type="Proteomes" id="UP000315938">
    <property type="component" value="Unassembled WGS sequence"/>
</dbReference>
<evidence type="ECO:0000313" key="2">
    <source>
        <dbReference type="EMBL" id="TRX99652.1"/>
    </source>
</evidence>
<reference evidence="2 3" key="1">
    <citation type="submission" date="2019-07" db="EMBL/GenBank/DDBJ databases">
        <title>Genome sequence of Acholeplasma laidlawii strain with increased resistance to erythromycin.</title>
        <authorList>
            <person name="Medvedeva E.S."/>
            <person name="Baranova N.B."/>
            <person name="Siniagina M.N."/>
            <person name="Mouzykantov A."/>
            <person name="Chernova O.A."/>
            <person name="Chernov V.M."/>
        </authorList>
    </citation>
    <scope>NUCLEOTIDE SEQUENCE [LARGE SCALE GENOMIC DNA]</scope>
    <source>
        <strain evidence="2 3">PG8REry</strain>
    </source>
</reference>
<dbReference type="EMBL" id="VKID01000001">
    <property type="protein sequence ID" value="TRX99652.1"/>
    <property type="molecule type" value="Genomic_DNA"/>
</dbReference>
<feature type="transmembrane region" description="Helical" evidence="1">
    <location>
        <begin position="38"/>
        <end position="61"/>
    </location>
</feature>
<proteinExistence type="predicted"/>
<keyword evidence="1" id="KW-0812">Transmembrane</keyword>
<organism evidence="2 3">
    <name type="scientific">Acholeplasma laidlawii</name>
    <dbReference type="NCBI Taxonomy" id="2148"/>
    <lineage>
        <taxon>Bacteria</taxon>
        <taxon>Bacillati</taxon>
        <taxon>Mycoplasmatota</taxon>
        <taxon>Mollicutes</taxon>
        <taxon>Acholeplasmatales</taxon>
        <taxon>Acholeplasmataceae</taxon>
        <taxon>Acholeplasma</taxon>
    </lineage>
</organism>
<evidence type="ECO:0000256" key="1">
    <source>
        <dbReference type="SAM" id="Phobius"/>
    </source>
</evidence>
<protein>
    <submittedName>
        <fullName evidence="2">Uncharacterized protein</fullName>
    </submittedName>
</protein>
<feature type="transmembrane region" description="Helical" evidence="1">
    <location>
        <begin position="73"/>
        <end position="94"/>
    </location>
</feature>
<keyword evidence="1" id="KW-0472">Membrane</keyword>
<gene>
    <name evidence="2" type="ORF">FNV44_01015</name>
</gene>
<feature type="transmembrane region" description="Helical" evidence="1">
    <location>
        <begin position="6"/>
        <end position="26"/>
    </location>
</feature>
<dbReference type="RefSeq" id="WP_012242864.1">
    <property type="nucleotide sequence ID" value="NZ_JACAOE010000001.1"/>
</dbReference>
<accession>A0A553IHH4</accession>
<evidence type="ECO:0000313" key="3">
    <source>
        <dbReference type="Proteomes" id="UP000315938"/>
    </source>
</evidence>